<gene>
    <name evidence="3" type="ORF">FB559_4123</name>
</gene>
<keyword evidence="2" id="KW-0472">Membrane</keyword>
<keyword evidence="2" id="KW-1133">Transmembrane helix</keyword>
<dbReference type="Proteomes" id="UP000316096">
    <property type="component" value="Unassembled WGS sequence"/>
</dbReference>
<comment type="caution">
    <text evidence="3">The sequence shown here is derived from an EMBL/GenBank/DDBJ whole genome shotgun (WGS) entry which is preliminary data.</text>
</comment>
<dbReference type="Pfam" id="PF11271">
    <property type="entry name" value="PorA"/>
    <property type="match status" value="1"/>
</dbReference>
<dbReference type="InterPro" id="IPR021424">
    <property type="entry name" value="PorA"/>
</dbReference>
<evidence type="ECO:0000313" key="3">
    <source>
        <dbReference type="EMBL" id="TQL98497.1"/>
    </source>
</evidence>
<feature type="transmembrane region" description="Helical" evidence="2">
    <location>
        <begin position="7"/>
        <end position="27"/>
    </location>
</feature>
<accession>A0A543CNH8</accession>
<evidence type="ECO:0000256" key="1">
    <source>
        <dbReference type="SAM" id="MobiDB-lite"/>
    </source>
</evidence>
<reference evidence="3 4" key="1">
    <citation type="submission" date="2019-06" db="EMBL/GenBank/DDBJ databases">
        <title>Sequencing the genomes of 1000 actinobacteria strains.</title>
        <authorList>
            <person name="Klenk H.-P."/>
        </authorList>
    </citation>
    <scope>NUCLEOTIDE SEQUENCE [LARGE SCALE GENOMIC DNA]</scope>
    <source>
        <strain evidence="3 4">DSM 102200</strain>
    </source>
</reference>
<sequence>MRRNVGLVLIGVGAFFIALAPLVRFYVARQLIAAPLNVYEKTTLRADGATYLDTTQWKLQKGATVTATNTTRGDVHAGDGKVAVWDSFTSIEDTAANAKIETQAQRAVFDRRTAQLRDGRGASVNSDGAVKQTGVGLFWPVGVKRKSYPYFDTSTKRAWPMNYEGEEKVQGIKTYRFVQQIPPTVTDSIKPGVPASLLGLPAAQVSKLPGYDKKNNAVAVDRVYQSTVTAWVDPRTGAPVNQEQKVTQTLRTSDGVDRLVVADLDLKMTPESQKSLVHTSNTEATKIGLVKSWLPYGGGGLGLILLIAGLLLLVSARRRPAHRAVGSGTSAGNGAKAEDTENADGPRAAGDEPADREPSSES</sequence>
<dbReference type="EMBL" id="VFOZ01000001">
    <property type="protein sequence ID" value="TQL98497.1"/>
    <property type="molecule type" value="Genomic_DNA"/>
</dbReference>
<feature type="compositionally biased region" description="Basic and acidic residues" evidence="1">
    <location>
        <begin position="349"/>
        <end position="362"/>
    </location>
</feature>
<evidence type="ECO:0000256" key="2">
    <source>
        <dbReference type="SAM" id="Phobius"/>
    </source>
</evidence>
<evidence type="ECO:0000313" key="4">
    <source>
        <dbReference type="Proteomes" id="UP000316096"/>
    </source>
</evidence>
<name>A0A543CNH8_9ACTN</name>
<feature type="region of interest" description="Disordered" evidence="1">
    <location>
        <begin position="323"/>
        <end position="362"/>
    </location>
</feature>
<organism evidence="3 4">
    <name type="scientific">Actinoallomurus bryophytorum</name>
    <dbReference type="NCBI Taxonomy" id="1490222"/>
    <lineage>
        <taxon>Bacteria</taxon>
        <taxon>Bacillati</taxon>
        <taxon>Actinomycetota</taxon>
        <taxon>Actinomycetes</taxon>
        <taxon>Streptosporangiales</taxon>
        <taxon>Thermomonosporaceae</taxon>
        <taxon>Actinoallomurus</taxon>
    </lineage>
</organism>
<keyword evidence="4" id="KW-1185">Reference proteome</keyword>
<feature type="transmembrane region" description="Helical" evidence="2">
    <location>
        <begin position="293"/>
        <end position="314"/>
    </location>
</feature>
<keyword evidence="2" id="KW-0812">Transmembrane</keyword>
<dbReference type="AlphaFoldDB" id="A0A543CNH8"/>
<protein>
    <submittedName>
        <fullName evidence="3">DUF3068 family protein</fullName>
    </submittedName>
</protein>
<proteinExistence type="predicted"/>